<organism evidence="3">
    <name type="scientific">Noctiluca scintillans</name>
    <name type="common">Sea sparkle</name>
    <name type="synonym">Red tide dinoflagellate</name>
    <dbReference type="NCBI Taxonomy" id="2966"/>
    <lineage>
        <taxon>Eukaryota</taxon>
        <taxon>Sar</taxon>
        <taxon>Alveolata</taxon>
        <taxon>Dinophyceae</taxon>
        <taxon>Noctilucales</taxon>
        <taxon>Noctilucaceae</taxon>
        <taxon>Noctiluca</taxon>
    </lineage>
</organism>
<feature type="compositionally biased region" description="Low complexity" evidence="2">
    <location>
        <begin position="966"/>
        <end position="979"/>
    </location>
</feature>
<dbReference type="SUPFAM" id="SSF52540">
    <property type="entry name" value="P-loop containing nucleoside triphosphate hydrolases"/>
    <property type="match status" value="1"/>
</dbReference>
<name>A0A7S1A5L2_NOCSC</name>
<feature type="compositionally biased region" description="Polar residues" evidence="2">
    <location>
        <begin position="841"/>
        <end position="900"/>
    </location>
</feature>
<dbReference type="AlphaFoldDB" id="A0A7S1A5L2"/>
<feature type="compositionally biased region" description="Basic and acidic residues" evidence="2">
    <location>
        <begin position="8"/>
        <end position="18"/>
    </location>
</feature>
<feature type="region of interest" description="Disordered" evidence="2">
    <location>
        <begin position="444"/>
        <end position="466"/>
    </location>
</feature>
<evidence type="ECO:0000256" key="1">
    <source>
        <dbReference type="SAM" id="Coils"/>
    </source>
</evidence>
<feature type="compositionally biased region" description="Basic and acidic residues" evidence="2">
    <location>
        <begin position="1084"/>
        <end position="1104"/>
    </location>
</feature>
<feature type="region of interest" description="Disordered" evidence="2">
    <location>
        <begin position="1"/>
        <end position="25"/>
    </location>
</feature>
<gene>
    <name evidence="3" type="ORF">NSCI0253_LOCUS16873</name>
</gene>
<dbReference type="Gene3D" id="3.40.850.10">
    <property type="entry name" value="Kinesin motor domain"/>
    <property type="match status" value="1"/>
</dbReference>
<dbReference type="EMBL" id="HBFQ01023933">
    <property type="protein sequence ID" value="CAD8842525.1"/>
    <property type="molecule type" value="Transcribed_RNA"/>
</dbReference>
<accession>A0A7S1A5L2</accession>
<feature type="coiled-coil region" evidence="1">
    <location>
        <begin position="688"/>
        <end position="729"/>
    </location>
</feature>
<feature type="compositionally biased region" description="Basic and acidic residues" evidence="2">
    <location>
        <begin position="928"/>
        <end position="937"/>
    </location>
</feature>
<keyword evidence="1" id="KW-0175">Coiled coil</keyword>
<feature type="coiled-coil region" evidence="1">
    <location>
        <begin position="553"/>
        <end position="649"/>
    </location>
</feature>
<proteinExistence type="predicted"/>
<reference evidence="3" key="1">
    <citation type="submission" date="2021-01" db="EMBL/GenBank/DDBJ databases">
        <authorList>
            <person name="Corre E."/>
            <person name="Pelletier E."/>
            <person name="Niang G."/>
            <person name="Scheremetjew M."/>
            <person name="Finn R."/>
            <person name="Kale V."/>
            <person name="Holt S."/>
            <person name="Cochrane G."/>
            <person name="Meng A."/>
            <person name="Brown T."/>
            <person name="Cohen L."/>
        </authorList>
    </citation>
    <scope>NUCLEOTIDE SEQUENCE</scope>
</reference>
<evidence type="ECO:0000313" key="3">
    <source>
        <dbReference type="EMBL" id="CAD8842525.1"/>
    </source>
</evidence>
<dbReference type="InterPro" id="IPR036961">
    <property type="entry name" value="Kinesin_motor_dom_sf"/>
</dbReference>
<sequence length="1104" mass="119837">MDWPESDSAEHSSNRRGTDSPGSFGCGSSPMLELVRDRPGMHLGCLELYVHLVAPHSPDEVATHRPLSPPCFSVEEDEDERVLVHWRESPEEALQLPRFQRAAGPWRVSCAFAPHHAEALTQTLGREAIDWFWDGLSALVLGLGPWGDLDAAGGWMFGREGRRHGGFLSFCLDELCSRAAEDPGRYCLGISSWELCGRAASDLLSAGEDGASELRFETVRFETAAEAMDLLDVGGAFETQADSPSAPASAGSDAKRGHLFVRVVVFDAHHESLSALHVVQVAGGLSEPESASDFATSLAGDVREMCQLLKAASTGEDVTASESKLCKVLTPLLTGNCKPILCCFVPERPRPAGIAEAQQLLDLAERASLITAQCTRVQGVSCADVQLAEASAVRRKLSLCRRPPLIHNHVKHAEPEITPSAPQHLQVSDQSPPSPMRVLGVGSEADHTVTSPTRARVGDPERAGCEDLSVSSTKSCLARAFHAWGEGASGERFGASRRCEGYDSEDLASTASTYTRTTPLFASAEADSWSLAQECQQLQKACAQQRAQNEAKAASRRRELEAATSDVAKLREALHSVEDSCAAPPSILEGFRSEIRLLREEAEKLRCEGAALSGASGEEARSAARRRTLQALQNEVQKLRKSVPDLAQGEKRAHLVQRCLREVRLRCDIARNRLSETDSEIATLQPAYGELGQKIEEAERKRRWTQEELDKLRRTSASLQSEISHLREVKGAMEEGPVMEDVTKSSLDNSTTGSGVERFATLQRRLAPVAPHLMPLCERAKADMVELSQSCQRLVERQQWLQQVLASADEADGTGSVSSRGGLGSHRAQSLSRAGSPWSARPSTPQARPSPGSTRASTPRKSRPNESTEIPRSTTQTAHALQSRDSAETLQQATLQTPSRDGSVDRYAAPSRSGSVERSRPVPSTAHCRSDSAERCRQSLPRSRSAERYGQAVPSTSRFRADSAESARPSPRSSPQTRSDSVERFREAAQASQTRCDSTERLKLRQSTPAGGGTPRRSVVPNLSTPRAGSASCRSTPRARSMASPGRRPVPAPNTLSKDRVVPPTVPPRPGRPMSRGSQVLGHVSREHSAERRQFNCDRRGLAR</sequence>
<feature type="compositionally biased region" description="Polar residues" evidence="2">
    <location>
        <begin position="1021"/>
        <end position="1035"/>
    </location>
</feature>
<feature type="compositionally biased region" description="Basic and acidic residues" evidence="2">
    <location>
        <begin position="456"/>
        <end position="465"/>
    </location>
</feature>
<evidence type="ECO:0008006" key="4">
    <source>
        <dbReference type="Google" id="ProtNLM"/>
    </source>
</evidence>
<dbReference type="InterPro" id="IPR027417">
    <property type="entry name" value="P-loop_NTPase"/>
</dbReference>
<feature type="region of interest" description="Disordered" evidence="2">
    <location>
        <begin position="809"/>
        <end position="1104"/>
    </location>
</feature>
<evidence type="ECO:0000256" key="2">
    <source>
        <dbReference type="SAM" id="MobiDB-lite"/>
    </source>
</evidence>
<protein>
    <recommendedName>
        <fullName evidence="4">Kinesin motor domain-containing protein</fullName>
    </recommendedName>
</protein>